<protein>
    <submittedName>
        <fullName evidence="1">Uncharacterized protein</fullName>
    </submittedName>
</protein>
<proteinExistence type="predicted"/>
<dbReference type="AlphaFoldDB" id="A0A5J4UG98"/>
<gene>
    <name evidence="1" type="ORF">EZS28_035067</name>
</gene>
<evidence type="ECO:0000313" key="2">
    <source>
        <dbReference type="Proteomes" id="UP000324800"/>
    </source>
</evidence>
<accession>A0A5J4UG98</accession>
<sequence>MYFDHSLLKDGNLKNCKRKGVARIKFHQQTSAEQRLILDAELRKLSLVKPAADQRAAVTDVCQRVPSEHGDKPPDQTIATPEEVSSSAITETRALLAGPRCKKTSQIDFYADEPLKLQVVEAGQRVKVATDLVTCKKLPKHNNPPAQPTIAFDHVLADFEAKLQLQYKLLQ</sequence>
<evidence type="ECO:0000313" key="1">
    <source>
        <dbReference type="EMBL" id="KAA6369407.1"/>
    </source>
</evidence>
<reference evidence="1 2" key="1">
    <citation type="submission" date="2019-03" db="EMBL/GenBank/DDBJ databases">
        <title>Single cell metagenomics reveals metabolic interactions within the superorganism composed of flagellate Streblomastix strix and complex community of Bacteroidetes bacteria on its surface.</title>
        <authorList>
            <person name="Treitli S.C."/>
            <person name="Kolisko M."/>
            <person name="Husnik F."/>
            <person name="Keeling P."/>
            <person name="Hampl V."/>
        </authorList>
    </citation>
    <scope>NUCLEOTIDE SEQUENCE [LARGE SCALE GENOMIC DNA]</scope>
    <source>
        <strain evidence="1">ST1C</strain>
    </source>
</reference>
<comment type="caution">
    <text evidence="1">The sequence shown here is derived from an EMBL/GenBank/DDBJ whole genome shotgun (WGS) entry which is preliminary data.</text>
</comment>
<organism evidence="1 2">
    <name type="scientific">Streblomastix strix</name>
    <dbReference type="NCBI Taxonomy" id="222440"/>
    <lineage>
        <taxon>Eukaryota</taxon>
        <taxon>Metamonada</taxon>
        <taxon>Preaxostyla</taxon>
        <taxon>Oxymonadida</taxon>
        <taxon>Streblomastigidae</taxon>
        <taxon>Streblomastix</taxon>
    </lineage>
</organism>
<dbReference type="Proteomes" id="UP000324800">
    <property type="component" value="Unassembled WGS sequence"/>
</dbReference>
<dbReference type="EMBL" id="SNRW01016402">
    <property type="protein sequence ID" value="KAA6369407.1"/>
    <property type="molecule type" value="Genomic_DNA"/>
</dbReference>
<name>A0A5J4UG98_9EUKA</name>